<evidence type="ECO:0000256" key="1">
    <source>
        <dbReference type="SAM" id="Coils"/>
    </source>
</evidence>
<evidence type="ECO:0000313" key="3">
    <source>
        <dbReference type="EMBL" id="CAK9103967.1"/>
    </source>
</evidence>
<feature type="non-terminal residue" evidence="3">
    <location>
        <position position="862"/>
    </location>
</feature>
<reference evidence="3 4" key="1">
    <citation type="submission" date="2024-02" db="EMBL/GenBank/DDBJ databases">
        <authorList>
            <person name="Chen Y."/>
            <person name="Shah S."/>
            <person name="Dougan E. K."/>
            <person name="Thang M."/>
            <person name="Chan C."/>
        </authorList>
    </citation>
    <scope>NUCLEOTIDE SEQUENCE [LARGE SCALE GENOMIC DNA]</scope>
</reference>
<feature type="coiled-coil region" evidence="1">
    <location>
        <begin position="65"/>
        <end position="92"/>
    </location>
</feature>
<feature type="compositionally biased region" description="Basic and acidic residues" evidence="2">
    <location>
        <begin position="853"/>
        <end position="862"/>
    </location>
</feature>
<dbReference type="Proteomes" id="UP001642484">
    <property type="component" value="Unassembled WGS sequence"/>
</dbReference>
<evidence type="ECO:0000256" key="2">
    <source>
        <dbReference type="SAM" id="MobiDB-lite"/>
    </source>
</evidence>
<gene>
    <name evidence="3" type="ORF">CCMP2556_LOCUS48772</name>
</gene>
<keyword evidence="4" id="KW-1185">Reference proteome</keyword>
<comment type="caution">
    <text evidence="3">The sequence shown here is derived from an EMBL/GenBank/DDBJ whole genome shotgun (WGS) entry which is preliminary data.</text>
</comment>
<keyword evidence="1" id="KW-0175">Coiled coil</keyword>
<organism evidence="3 4">
    <name type="scientific">Durusdinium trenchii</name>
    <dbReference type="NCBI Taxonomy" id="1381693"/>
    <lineage>
        <taxon>Eukaryota</taxon>
        <taxon>Sar</taxon>
        <taxon>Alveolata</taxon>
        <taxon>Dinophyceae</taxon>
        <taxon>Suessiales</taxon>
        <taxon>Symbiodiniaceae</taxon>
        <taxon>Durusdinium</taxon>
    </lineage>
</organism>
<proteinExistence type="predicted"/>
<name>A0ABP0RTS0_9DINO</name>
<accession>A0ABP0RTS0</accession>
<sequence>MSDNVRLQAWQLQNLLQAFVQNATSHPLAHIERSIQKSRELIEVLRHDLNLDAFKRRKLRSSLTVRQFQSRCAKLRHKCKKLQAEVDLIKGEKLAGRVQHVWCIRAGLAPPNIPPQSLSELCKDFGVEEAKVLSRTYITQVRDAFTEIIKRGNVAELTFEASTIWQSQSGKAPAIIVSHLHDEASLKLRSFDSELVGRTLRARYSKVQNEVVRVKFPSGKTIEYFTELQPLLKKDSDTIGQAIVNTAKNVIVSLLDQPATRPPQPLRLIYILTGDGINTNLASAKKMFSFFAQNASYHGTRVDLRLWCVRCASHVANLVVLVALVGEIISAPVDNSDLCAALVRWYKYIVPQYVEELNSSLRSFLLSNFRVLVGDPNDCNLHEPNLRQKSLDLQRLYGRDTLPDELLQLFNRGLGVWAHVSRNVGEEHSCLQEAFRLLSHLVLFLQERPQPTRFWHFAACARALLRMRMIGITKEVLQVTTTRPSAENADRLTKFWAFYDTPAADLKLRTAVLCLSLTEHALSISSSKTTDRTSAPTLVRLAQGEVQDKTLLQLNDLLGLLRLDESLDLLETTTALLAIAVLSHLSLPDKGELEQRLRFLDLASWARLRKSNFFLSFQTSLAKEELTVARGDFSSPDEKRLLAVKALLDNEHLEKGEKDELQIAQAAFGSVPMSQKVLYMLQDSNRLESLQRWFPENVLASPPKQLGAWVLLALRMFMDKSTVWKEIPVNQLLHGAALVRRDPEALKHVSNSVAKSLLHQYEKLMAIGASEPLLSALAKRIFVDLSSLKLGVDITGYTEISYDDFKEEHSDSLQKLAASIPPKDLDREIPSLQFLSKYKPASDNSTPPSAKDALAKKEDKET</sequence>
<protein>
    <submittedName>
        <fullName evidence="3">Uncharacterized protein</fullName>
    </submittedName>
</protein>
<evidence type="ECO:0000313" key="4">
    <source>
        <dbReference type="Proteomes" id="UP001642484"/>
    </source>
</evidence>
<feature type="region of interest" description="Disordered" evidence="2">
    <location>
        <begin position="836"/>
        <end position="862"/>
    </location>
</feature>
<dbReference type="EMBL" id="CAXAMN010026568">
    <property type="protein sequence ID" value="CAK9103967.1"/>
    <property type="molecule type" value="Genomic_DNA"/>
</dbReference>